<organism evidence="1 2">
    <name type="scientific">Olea europaea subsp. europaea</name>
    <dbReference type="NCBI Taxonomy" id="158383"/>
    <lineage>
        <taxon>Eukaryota</taxon>
        <taxon>Viridiplantae</taxon>
        <taxon>Streptophyta</taxon>
        <taxon>Embryophyta</taxon>
        <taxon>Tracheophyta</taxon>
        <taxon>Spermatophyta</taxon>
        <taxon>Magnoliopsida</taxon>
        <taxon>eudicotyledons</taxon>
        <taxon>Gunneridae</taxon>
        <taxon>Pentapetalae</taxon>
        <taxon>asterids</taxon>
        <taxon>lamiids</taxon>
        <taxon>Lamiales</taxon>
        <taxon>Oleaceae</taxon>
        <taxon>Oleeae</taxon>
        <taxon>Olea</taxon>
    </lineage>
</organism>
<accession>A0A8S0T676</accession>
<keyword evidence="2" id="KW-1185">Reference proteome</keyword>
<dbReference type="EMBL" id="CACTIH010005688">
    <property type="protein sequence ID" value="CAA3000381.1"/>
    <property type="molecule type" value="Genomic_DNA"/>
</dbReference>
<comment type="caution">
    <text evidence="1">The sequence shown here is derived from an EMBL/GenBank/DDBJ whole genome shotgun (WGS) entry which is preliminary data.</text>
</comment>
<name>A0A8S0T676_OLEEU</name>
<proteinExistence type="predicted"/>
<evidence type="ECO:0000313" key="1">
    <source>
        <dbReference type="EMBL" id="CAA3000381.1"/>
    </source>
</evidence>
<evidence type="ECO:0000313" key="2">
    <source>
        <dbReference type="Proteomes" id="UP000594638"/>
    </source>
</evidence>
<sequence>MARKIYLRGGLVVDAFRRIYSGDRGMEASTPFRQKQWICCSPLSSSVAKREHYRYGSKGLKRALRKNLGTKFGYKCDNHHDVFYSVLGRWKH</sequence>
<dbReference type="Gramene" id="OE9A085129T1">
    <property type="protein sequence ID" value="OE9A085129C1"/>
    <property type="gene ID" value="OE9A085129"/>
</dbReference>
<reference evidence="1 2" key="1">
    <citation type="submission" date="2019-12" db="EMBL/GenBank/DDBJ databases">
        <authorList>
            <person name="Alioto T."/>
            <person name="Alioto T."/>
            <person name="Gomez Garrido J."/>
        </authorList>
    </citation>
    <scope>NUCLEOTIDE SEQUENCE [LARGE SCALE GENOMIC DNA]</scope>
</reference>
<protein>
    <submittedName>
        <fullName evidence="1">---NA</fullName>
    </submittedName>
</protein>
<dbReference type="AlphaFoldDB" id="A0A8S0T676"/>
<dbReference type="Proteomes" id="UP000594638">
    <property type="component" value="Unassembled WGS sequence"/>
</dbReference>
<gene>
    <name evidence="1" type="ORF">OLEA9_A085129</name>
</gene>